<evidence type="ECO:0000256" key="4">
    <source>
        <dbReference type="ARBA" id="ARBA00022475"/>
    </source>
</evidence>
<evidence type="ECO:0000256" key="3">
    <source>
        <dbReference type="ARBA" id="ARBA00011489"/>
    </source>
</evidence>
<protein>
    <recommendedName>
        <fullName evidence="8">CASP-like protein</fullName>
    </recommendedName>
</protein>
<keyword evidence="5 8" id="KW-0812">Transmembrane</keyword>
<feature type="transmembrane region" description="Helical" evidence="8">
    <location>
        <begin position="58"/>
        <end position="83"/>
    </location>
</feature>
<comment type="subcellular location">
    <subcellularLocation>
        <location evidence="1 8">Cell membrane</location>
        <topology evidence="1 8">Multi-pass membrane protein</topology>
    </subcellularLocation>
</comment>
<organism evidence="10 11">
    <name type="scientific">Urochloa decumbens</name>
    <dbReference type="NCBI Taxonomy" id="240449"/>
    <lineage>
        <taxon>Eukaryota</taxon>
        <taxon>Viridiplantae</taxon>
        <taxon>Streptophyta</taxon>
        <taxon>Embryophyta</taxon>
        <taxon>Tracheophyta</taxon>
        <taxon>Spermatophyta</taxon>
        <taxon>Magnoliopsida</taxon>
        <taxon>Liliopsida</taxon>
        <taxon>Poales</taxon>
        <taxon>Poaceae</taxon>
        <taxon>PACMAD clade</taxon>
        <taxon>Panicoideae</taxon>
        <taxon>Panicodae</taxon>
        <taxon>Paniceae</taxon>
        <taxon>Melinidinae</taxon>
        <taxon>Urochloa</taxon>
    </lineage>
</organism>
<evidence type="ECO:0000313" key="11">
    <source>
        <dbReference type="Proteomes" id="UP001497457"/>
    </source>
</evidence>
<keyword evidence="11" id="KW-1185">Reference proteome</keyword>
<evidence type="ECO:0000256" key="6">
    <source>
        <dbReference type="ARBA" id="ARBA00022989"/>
    </source>
</evidence>
<keyword evidence="6 8" id="KW-1133">Transmembrane helix</keyword>
<dbReference type="AlphaFoldDB" id="A0ABC9ATY7"/>
<name>A0ABC9ATY7_9POAL</name>
<evidence type="ECO:0000313" key="10">
    <source>
        <dbReference type="EMBL" id="CAL4982918.1"/>
    </source>
</evidence>
<feature type="transmembrane region" description="Helical" evidence="8">
    <location>
        <begin position="178"/>
        <end position="198"/>
    </location>
</feature>
<dbReference type="PANTHER" id="PTHR36488">
    <property type="entry name" value="CASP-LIKE PROTEIN 1U1"/>
    <property type="match status" value="1"/>
</dbReference>
<proteinExistence type="inferred from homology"/>
<feature type="transmembrane region" description="Helical" evidence="8">
    <location>
        <begin position="103"/>
        <end position="125"/>
    </location>
</feature>
<evidence type="ECO:0000256" key="8">
    <source>
        <dbReference type="RuleBase" id="RU361233"/>
    </source>
</evidence>
<dbReference type="EMBL" id="OZ075132">
    <property type="protein sequence ID" value="CAL4982918.1"/>
    <property type="molecule type" value="Genomic_DNA"/>
</dbReference>
<dbReference type="GO" id="GO:0005886">
    <property type="term" value="C:plasma membrane"/>
    <property type="evidence" value="ECO:0007669"/>
    <property type="project" value="UniProtKB-SubCell"/>
</dbReference>
<dbReference type="PANTHER" id="PTHR36488:SF8">
    <property type="entry name" value="CASP-LIKE PROTEIN 1U1"/>
    <property type="match status" value="1"/>
</dbReference>
<dbReference type="InterPro" id="IPR044173">
    <property type="entry name" value="CASPL"/>
</dbReference>
<dbReference type="Pfam" id="PF04535">
    <property type="entry name" value="CASP_dom"/>
    <property type="match status" value="1"/>
</dbReference>
<evidence type="ECO:0000256" key="5">
    <source>
        <dbReference type="ARBA" id="ARBA00022692"/>
    </source>
</evidence>
<evidence type="ECO:0000256" key="7">
    <source>
        <dbReference type="ARBA" id="ARBA00023136"/>
    </source>
</evidence>
<keyword evidence="4 8" id="KW-1003">Cell membrane</keyword>
<feature type="domain" description="Casparian strip membrane protein" evidence="9">
    <location>
        <begin position="53"/>
        <end position="190"/>
    </location>
</feature>
<evidence type="ECO:0000256" key="1">
    <source>
        <dbReference type="ARBA" id="ARBA00004651"/>
    </source>
</evidence>
<reference evidence="10" key="1">
    <citation type="submission" date="2024-10" db="EMBL/GenBank/DDBJ databases">
        <authorList>
            <person name="Ryan C."/>
        </authorList>
    </citation>
    <scope>NUCLEOTIDE SEQUENCE [LARGE SCALE GENOMIC DNA]</scope>
</reference>
<accession>A0ABC9ATY7</accession>
<comment type="subunit">
    <text evidence="3 8">Homodimer and heterodimers.</text>
</comment>
<evidence type="ECO:0000256" key="2">
    <source>
        <dbReference type="ARBA" id="ARBA00007651"/>
    </source>
</evidence>
<gene>
    <name evidence="10" type="ORF">URODEC1_LOCUS56835</name>
</gene>
<sequence>MIDCRLLVYMFCIQSSPSLQASGPGLYILVLALVVYSCYHLPSLSIEMADGEGKAVSLVLRIIALCLSVAAAAVMGTASQLVIVDDDRGSSSYAVSYTQYNVLKYFVAAGAISAVCSAAALYQFAVHAAAAFCSLPLVPLLNAAAQGLLFSAAGAAFAARGDWGGGVCDAAGAFCWKVSAASGVGAIAAVSVAVAALAGDTPRRRGGGGSGGSCGDC</sequence>
<feature type="transmembrane region" description="Helical" evidence="8">
    <location>
        <begin position="137"/>
        <end position="158"/>
    </location>
</feature>
<dbReference type="InterPro" id="IPR006702">
    <property type="entry name" value="CASP_dom"/>
</dbReference>
<feature type="transmembrane region" description="Helical" evidence="8">
    <location>
        <begin position="26"/>
        <end position="46"/>
    </location>
</feature>
<dbReference type="Proteomes" id="UP001497457">
    <property type="component" value="Chromosome 22rd"/>
</dbReference>
<evidence type="ECO:0000259" key="9">
    <source>
        <dbReference type="Pfam" id="PF04535"/>
    </source>
</evidence>
<comment type="caution">
    <text evidence="8">Lacks conserved residue(s) required for the propagation of feature annotation.</text>
</comment>
<keyword evidence="7 8" id="KW-0472">Membrane</keyword>
<comment type="similarity">
    <text evidence="2 8">Belongs to the Casparian strip membrane proteins (CASP) family.</text>
</comment>